<dbReference type="EMBL" id="CP086360">
    <property type="protein sequence ID" value="UNI21731.1"/>
    <property type="molecule type" value="Genomic_DNA"/>
</dbReference>
<feature type="compositionally biased region" description="Polar residues" evidence="1">
    <location>
        <begin position="157"/>
        <end position="170"/>
    </location>
</feature>
<sequence>MSTVADGPPHVEFRLPKSIQPASYKPTPLRIIKRRHDNANCSGVTDENAPPNDGVGPMLNALGFIGEDFGLNVAKRHSRRITPTASPNNALLGYGEGSQPESWTSPLEPARPPAVPWGEALGRCRDLLSKSTPPAKNARRRWPLGRTRPSLGPSRCRTPSSGSSLRSDYVSDTRSFSRTSTIGSARRKLALCAFGDEGESADPVASPTPPASPLLLNGNVHAQPLVLSPCISVRSESVELKNGQQWLWAAIEVSARLSSIPSSRAPSTASALKEATGTFIDHQLDRYFEFRCLYDLTVEVLPTPGTAIVQLLEEQAFPTQVPCSWRLSVPSLLTMRCRTIYAGSSVFLLAQICIESEKIGGRGRNGHARQKSDELIEDLELQLGSSVVGYMQVRVSYSHSAFPEHKTMRPGTEGVSSLRSRLETTATATLKRRNNLSLWSARSRSSCGSLLDIVRLH</sequence>
<evidence type="ECO:0000313" key="3">
    <source>
        <dbReference type="Proteomes" id="UP000829364"/>
    </source>
</evidence>
<feature type="region of interest" description="Disordered" evidence="1">
    <location>
        <begin position="80"/>
        <end position="113"/>
    </location>
</feature>
<protein>
    <submittedName>
        <fullName evidence="2">Uncharacterized protein</fullName>
    </submittedName>
</protein>
<dbReference type="AlphaFoldDB" id="A0A9Q8QM80"/>
<evidence type="ECO:0000256" key="1">
    <source>
        <dbReference type="SAM" id="MobiDB-lite"/>
    </source>
</evidence>
<evidence type="ECO:0000313" key="2">
    <source>
        <dbReference type="EMBL" id="UNI21731.1"/>
    </source>
</evidence>
<name>A0A9Q8QM80_9HYPO</name>
<dbReference type="GeneID" id="72069639"/>
<dbReference type="KEGG" id="ptkz:JDV02_007691"/>
<gene>
    <name evidence="2" type="ORF">JDV02_007691</name>
</gene>
<reference evidence="2" key="1">
    <citation type="submission" date="2021-11" db="EMBL/GenBank/DDBJ databases">
        <title>Purpureocillium_takamizusanense_genome.</title>
        <authorList>
            <person name="Nguyen N.-H."/>
        </authorList>
    </citation>
    <scope>NUCLEOTIDE SEQUENCE</scope>
    <source>
        <strain evidence="2">PT3</strain>
    </source>
</reference>
<organism evidence="2 3">
    <name type="scientific">Purpureocillium takamizusanense</name>
    <dbReference type="NCBI Taxonomy" id="2060973"/>
    <lineage>
        <taxon>Eukaryota</taxon>
        <taxon>Fungi</taxon>
        <taxon>Dikarya</taxon>
        <taxon>Ascomycota</taxon>
        <taxon>Pezizomycotina</taxon>
        <taxon>Sordariomycetes</taxon>
        <taxon>Hypocreomycetidae</taxon>
        <taxon>Hypocreales</taxon>
        <taxon>Ophiocordycipitaceae</taxon>
        <taxon>Purpureocillium</taxon>
    </lineage>
</organism>
<keyword evidence="3" id="KW-1185">Reference proteome</keyword>
<dbReference type="Proteomes" id="UP000829364">
    <property type="component" value="Chromosome 7"/>
</dbReference>
<dbReference type="OrthoDB" id="5213862at2759"/>
<feature type="region of interest" description="Disordered" evidence="1">
    <location>
        <begin position="127"/>
        <end position="170"/>
    </location>
</feature>
<proteinExistence type="predicted"/>
<accession>A0A9Q8QM80</accession>
<dbReference type="RefSeq" id="XP_047845212.1">
    <property type="nucleotide sequence ID" value="XM_047989213.1"/>
</dbReference>